<dbReference type="PANTHER" id="PTHR11715:SF3">
    <property type="entry name" value="GLYCINE CLEAVAGE SYSTEM H PROTEIN-RELATED"/>
    <property type="match status" value="1"/>
</dbReference>
<dbReference type="Proteomes" id="UP000423396">
    <property type="component" value="Chromosome"/>
</dbReference>
<dbReference type="InterPro" id="IPR011053">
    <property type="entry name" value="Single_hybrid_motif"/>
</dbReference>
<name>A0A650CPC8_9CREN</name>
<feature type="modified residue" description="N6-lipoyllysine" evidence="3 4">
    <location>
        <position position="73"/>
    </location>
</feature>
<accession>A0A650CPC8</accession>
<proteinExistence type="inferred from homology"/>
<evidence type="ECO:0000259" key="5">
    <source>
        <dbReference type="PROSITE" id="PS50968"/>
    </source>
</evidence>
<dbReference type="AlphaFoldDB" id="A0A650CPC8"/>
<dbReference type="InterPro" id="IPR000089">
    <property type="entry name" value="Biotin_lipoyl"/>
</dbReference>
<dbReference type="GO" id="GO:0019464">
    <property type="term" value="P:glycine decarboxylation via glycine cleavage system"/>
    <property type="evidence" value="ECO:0007669"/>
    <property type="project" value="UniProtKB-UniRule"/>
</dbReference>
<dbReference type="KEGG" id="sazo:D1868_04760"/>
<protein>
    <recommendedName>
        <fullName evidence="3">Probable glycine cleavage system H protein</fullName>
    </recommendedName>
</protein>
<feature type="domain" description="Lipoyl-binding" evidence="5">
    <location>
        <begin position="32"/>
        <end position="114"/>
    </location>
</feature>
<evidence type="ECO:0000256" key="2">
    <source>
        <dbReference type="ARBA" id="ARBA00022823"/>
    </source>
</evidence>
<evidence type="ECO:0000256" key="1">
    <source>
        <dbReference type="ARBA" id="ARBA00009249"/>
    </source>
</evidence>
<dbReference type="NCBIfam" id="TIGR00527">
    <property type="entry name" value="gcvH"/>
    <property type="match status" value="1"/>
</dbReference>
<dbReference type="SUPFAM" id="SSF51230">
    <property type="entry name" value="Single hybrid motif"/>
    <property type="match status" value="1"/>
</dbReference>
<evidence type="ECO:0000313" key="6">
    <source>
        <dbReference type="EMBL" id="QGR19357.1"/>
    </source>
</evidence>
<keyword evidence="2 3" id="KW-0450">Lipoyl</keyword>
<gene>
    <name evidence="3 6" type="primary">gcvH</name>
    <name evidence="6" type="ORF">D1868_04760</name>
</gene>
<comment type="subunit">
    <text evidence="3">The glycine cleavage system is composed of four proteins: P, T, L and H.</text>
</comment>
<comment type="similarity">
    <text evidence="1 3">Belongs to the GcvH family.</text>
</comment>
<dbReference type="PROSITE" id="PS50968">
    <property type="entry name" value="BIOTINYL_LIPOYL"/>
    <property type="match status" value="1"/>
</dbReference>
<dbReference type="NCBIfam" id="NF002270">
    <property type="entry name" value="PRK01202.1"/>
    <property type="match status" value="1"/>
</dbReference>
<evidence type="ECO:0000256" key="3">
    <source>
        <dbReference type="HAMAP-Rule" id="MF_00272"/>
    </source>
</evidence>
<dbReference type="GO" id="GO:0009249">
    <property type="term" value="P:protein lipoylation"/>
    <property type="evidence" value="ECO:0007669"/>
    <property type="project" value="TreeGrafter"/>
</dbReference>
<dbReference type="GO" id="GO:0005960">
    <property type="term" value="C:glycine cleavage complex"/>
    <property type="evidence" value="ECO:0007669"/>
    <property type="project" value="InterPro"/>
</dbReference>
<dbReference type="OrthoDB" id="9810at2157"/>
<comment type="cofactor">
    <cofactor evidence="3">
        <name>(R)-lipoate</name>
        <dbReference type="ChEBI" id="CHEBI:83088"/>
    </cofactor>
    <text evidence="3">Binds 1 lipoyl cofactor covalently.</text>
</comment>
<dbReference type="HAMAP" id="MF_00272">
    <property type="entry name" value="GcvH"/>
    <property type="match status" value="1"/>
</dbReference>
<dbReference type="InterPro" id="IPR033753">
    <property type="entry name" value="GCV_H/Fam206"/>
</dbReference>
<dbReference type="Gene3D" id="2.40.50.100">
    <property type="match status" value="1"/>
</dbReference>
<dbReference type="InterPro" id="IPR017453">
    <property type="entry name" value="GCV_H_sub"/>
</dbReference>
<comment type="function">
    <text evidence="3">The glycine cleavage system catalyzes the degradation of glycine. The H protein shuttles the methylamine group of glycine from the P protein to the T protein.</text>
</comment>
<dbReference type="InterPro" id="IPR003016">
    <property type="entry name" value="2-oxoA_DH_lipoyl-BS"/>
</dbReference>
<reference evidence="6 7" key="1">
    <citation type="submission" date="2019-10" db="EMBL/GenBank/DDBJ databases">
        <title>Genome Sequences from Six Type Strain Members of the Archaeal Family Sulfolobaceae: Acidianus ambivalens, Acidianus infernus, Metallosphaera prunae, Stygiolobus azoricus, Sulfolobus metallicus, and Sulfurisphaera ohwakuensis.</title>
        <authorList>
            <person name="Counts J.A."/>
            <person name="Kelly R.M."/>
        </authorList>
    </citation>
    <scope>NUCLEOTIDE SEQUENCE [LARGE SCALE GENOMIC DNA]</scope>
    <source>
        <strain evidence="6 7">FC6</strain>
    </source>
</reference>
<dbReference type="InterPro" id="IPR002930">
    <property type="entry name" value="GCV_H"/>
</dbReference>
<sequence length="140" mass="15750">MSNEIVVGGKYKVLKDRYYTETDEWVTIENNVAKVGITDYAQKKLRDIVGVDLPQPGREVKAGEQVATVESVKAAADIYSPLSGKITEANEELITSPELINKEPYGAGWIFKLEISDPKEIEKLLNYEQYINTIKKREGL</sequence>
<dbReference type="EMBL" id="CP045483">
    <property type="protein sequence ID" value="QGR19357.1"/>
    <property type="molecule type" value="Genomic_DNA"/>
</dbReference>
<dbReference type="PROSITE" id="PS00189">
    <property type="entry name" value="LIPOYL"/>
    <property type="match status" value="1"/>
</dbReference>
<dbReference type="RefSeq" id="WP_156006050.1">
    <property type="nucleotide sequence ID" value="NZ_CP045483.1"/>
</dbReference>
<evidence type="ECO:0000313" key="7">
    <source>
        <dbReference type="Proteomes" id="UP000423396"/>
    </source>
</evidence>
<dbReference type="Pfam" id="PF01597">
    <property type="entry name" value="GCV_H"/>
    <property type="match status" value="1"/>
</dbReference>
<evidence type="ECO:0000256" key="4">
    <source>
        <dbReference type="PIRSR" id="PIRSR617453-50"/>
    </source>
</evidence>
<dbReference type="CDD" id="cd06848">
    <property type="entry name" value="GCS_H"/>
    <property type="match status" value="1"/>
</dbReference>
<dbReference type="PANTHER" id="PTHR11715">
    <property type="entry name" value="GLYCINE CLEAVAGE SYSTEM H PROTEIN"/>
    <property type="match status" value="1"/>
</dbReference>
<dbReference type="GO" id="GO:0005737">
    <property type="term" value="C:cytoplasm"/>
    <property type="evidence" value="ECO:0007669"/>
    <property type="project" value="TreeGrafter"/>
</dbReference>
<dbReference type="GeneID" id="42798358"/>
<organism evidence="6 7">
    <name type="scientific">Stygiolobus azoricus</name>
    <dbReference type="NCBI Taxonomy" id="41675"/>
    <lineage>
        <taxon>Archaea</taxon>
        <taxon>Thermoproteota</taxon>
        <taxon>Thermoprotei</taxon>
        <taxon>Sulfolobales</taxon>
        <taxon>Sulfolobaceae</taxon>
        <taxon>Stygiolobus</taxon>
    </lineage>
</organism>
<keyword evidence="7" id="KW-1185">Reference proteome</keyword>